<accession>D2V6K8</accession>
<gene>
    <name evidence="2" type="ORF">NAEGRDRAFT_57298</name>
</gene>
<feature type="compositionally biased region" description="Low complexity" evidence="1">
    <location>
        <begin position="1"/>
        <end position="13"/>
    </location>
</feature>
<dbReference type="RefSeq" id="XP_002680202.1">
    <property type="nucleotide sequence ID" value="XM_002680156.1"/>
</dbReference>
<dbReference type="InParanoid" id="D2V6K8"/>
<dbReference type="EMBL" id="GG738854">
    <property type="protein sequence ID" value="EFC47458.1"/>
    <property type="molecule type" value="Genomic_DNA"/>
</dbReference>
<dbReference type="GeneID" id="8849090"/>
<dbReference type="VEuPathDB" id="AmoebaDB:NAEGRDRAFT_57298"/>
<dbReference type="KEGG" id="ngr:NAEGRDRAFT_57298"/>
<dbReference type="OrthoDB" id="10389273at2759"/>
<name>D2V6K8_NAEGR</name>
<evidence type="ECO:0000313" key="3">
    <source>
        <dbReference type="Proteomes" id="UP000006671"/>
    </source>
</evidence>
<protein>
    <submittedName>
        <fullName evidence="2">Uncharacterized protein</fullName>
    </submittedName>
</protein>
<proteinExistence type="predicted"/>
<reference evidence="2 3" key="1">
    <citation type="journal article" date="2010" name="Cell">
        <title>The genome of Naegleria gruberi illuminates early eukaryotic versatility.</title>
        <authorList>
            <person name="Fritz-Laylin L.K."/>
            <person name="Prochnik S.E."/>
            <person name="Ginger M.L."/>
            <person name="Dacks J.B."/>
            <person name="Carpenter M.L."/>
            <person name="Field M.C."/>
            <person name="Kuo A."/>
            <person name="Paredez A."/>
            <person name="Chapman J."/>
            <person name="Pham J."/>
            <person name="Shu S."/>
            <person name="Neupane R."/>
            <person name="Cipriano M."/>
            <person name="Mancuso J."/>
            <person name="Tu H."/>
            <person name="Salamov A."/>
            <person name="Lindquist E."/>
            <person name="Shapiro H."/>
            <person name="Lucas S."/>
            <person name="Grigoriev I.V."/>
            <person name="Cande W.Z."/>
            <person name="Fulton C."/>
            <person name="Rokhsar D.S."/>
            <person name="Dawson S.C."/>
        </authorList>
    </citation>
    <scope>NUCLEOTIDE SEQUENCE [LARGE SCALE GENOMIC DNA]</scope>
    <source>
        <strain evidence="2 3">NEG-M</strain>
    </source>
</reference>
<organism evidence="3">
    <name type="scientific">Naegleria gruberi</name>
    <name type="common">Amoeba</name>
    <dbReference type="NCBI Taxonomy" id="5762"/>
    <lineage>
        <taxon>Eukaryota</taxon>
        <taxon>Discoba</taxon>
        <taxon>Heterolobosea</taxon>
        <taxon>Tetramitia</taxon>
        <taxon>Eutetramitia</taxon>
        <taxon>Vahlkampfiidae</taxon>
        <taxon>Naegleria</taxon>
    </lineage>
</organism>
<evidence type="ECO:0000313" key="2">
    <source>
        <dbReference type="EMBL" id="EFC47458.1"/>
    </source>
</evidence>
<feature type="region of interest" description="Disordered" evidence="1">
    <location>
        <begin position="1"/>
        <end position="36"/>
    </location>
</feature>
<dbReference type="Proteomes" id="UP000006671">
    <property type="component" value="Unassembled WGS sequence"/>
</dbReference>
<keyword evidence="3" id="KW-1185">Reference proteome</keyword>
<dbReference type="OMA" id="ASKYDPW"/>
<dbReference type="AlphaFoldDB" id="D2V6K8"/>
<feature type="compositionally biased region" description="Polar residues" evidence="1">
    <location>
        <begin position="24"/>
        <end position="34"/>
    </location>
</feature>
<sequence>MLSSSSNSNNNNSLEEEQELASLATPTYNDQLSSYREKHRVYKEKKKNQDMASLTAFLIASKYDPQTSLTSSGLERYTPKATGFCGNTPTNATRSKVSFRASNVRGRGLPTVQPGSWFKPSIQQEHHVDEQQELAKDESATVVEASLSNLSLKEEVVVSSSSSSLNVVPVRRL</sequence>
<evidence type="ECO:0000256" key="1">
    <source>
        <dbReference type="SAM" id="MobiDB-lite"/>
    </source>
</evidence>